<accession>A0ACA9Q5R8</accession>
<feature type="non-terminal residue" evidence="1">
    <location>
        <position position="156"/>
    </location>
</feature>
<comment type="caution">
    <text evidence="1">The sequence shown here is derived from an EMBL/GenBank/DDBJ whole genome shotgun (WGS) entry which is preliminary data.</text>
</comment>
<proteinExistence type="predicted"/>
<dbReference type="Proteomes" id="UP000789366">
    <property type="component" value="Unassembled WGS sequence"/>
</dbReference>
<protein>
    <submittedName>
        <fullName evidence="1">10094_t:CDS:1</fullName>
    </submittedName>
</protein>
<reference evidence="1" key="1">
    <citation type="submission" date="2021-06" db="EMBL/GenBank/DDBJ databases">
        <authorList>
            <person name="Kallberg Y."/>
            <person name="Tangrot J."/>
            <person name="Rosling A."/>
        </authorList>
    </citation>
    <scope>NUCLEOTIDE SEQUENCE</scope>
    <source>
        <strain evidence="1">28 12/20/2015</strain>
    </source>
</reference>
<name>A0ACA9Q5R8_9GLOM</name>
<feature type="non-terminal residue" evidence="1">
    <location>
        <position position="1"/>
    </location>
</feature>
<keyword evidence="2" id="KW-1185">Reference proteome</keyword>
<sequence>SNENSFDMEIEANSFNNELSIINNDILNEINRSYEISENFLDQNNFLNYSEISENNSDNETFDIDFLELFDSNMNEEVLNENLDNLSFSEISEISENFNSNNDEICNLSPEFINGLHLLNIKKDHNLTKQAFNDIMNTFIGSKMSLYRVKKKLTKL</sequence>
<dbReference type="EMBL" id="CAJVPW010035264">
    <property type="protein sequence ID" value="CAG8735328.1"/>
    <property type="molecule type" value="Genomic_DNA"/>
</dbReference>
<gene>
    <name evidence="1" type="ORF">SPELUC_LOCUS13410</name>
</gene>
<evidence type="ECO:0000313" key="1">
    <source>
        <dbReference type="EMBL" id="CAG8735328.1"/>
    </source>
</evidence>
<organism evidence="1 2">
    <name type="scientific">Cetraspora pellucida</name>
    <dbReference type="NCBI Taxonomy" id="1433469"/>
    <lineage>
        <taxon>Eukaryota</taxon>
        <taxon>Fungi</taxon>
        <taxon>Fungi incertae sedis</taxon>
        <taxon>Mucoromycota</taxon>
        <taxon>Glomeromycotina</taxon>
        <taxon>Glomeromycetes</taxon>
        <taxon>Diversisporales</taxon>
        <taxon>Gigasporaceae</taxon>
        <taxon>Cetraspora</taxon>
    </lineage>
</organism>
<evidence type="ECO:0000313" key="2">
    <source>
        <dbReference type="Proteomes" id="UP000789366"/>
    </source>
</evidence>